<name>A0ABX4NW74_9LEPT</name>
<accession>A0ABX4NW74</accession>
<dbReference type="Proteomes" id="UP000231879">
    <property type="component" value="Unassembled WGS sequence"/>
</dbReference>
<dbReference type="Gene3D" id="2.60.120.380">
    <property type="match status" value="1"/>
</dbReference>
<evidence type="ECO:0000313" key="2">
    <source>
        <dbReference type="Proteomes" id="UP000231879"/>
    </source>
</evidence>
<comment type="caution">
    <text evidence="1">The sequence shown here is derived from an EMBL/GenBank/DDBJ whole genome shotgun (WGS) entry which is preliminary data.</text>
</comment>
<organism evidence="1 2">
    <name type="scientific">Leptospira barantonii</name>
    <dbReference type="NCBI Taxonomy" id="2023184"/>
    <lineage>
        <taxon>Bacteria</taxon>
        <taxon>Pseudomonadati</taxon>
        <taxon>Spirochaetota</taxon>
        <taxon>Spirochaetia</taxon>
        <taxon>Leptospirales</taxon>
        <taxon>Leptospiraceae</taxon>
        <taxon>Leptospira</taxon>
    </lineage>
</organism>
<dbReference type="RefSeq" id="WP_100761309.1">
    <property type="nucleotide sequence ID" value="NZ_NPDS01000001.1"/>
</dbReference>
<gene>
    <name evidence="1" type="ORF">CH367_01760</name>
</gene>
<evidence type="ECO:0008006" key="3">
    <source>
        <dbReference type="Google" id="ProtNLM"/>
    </source>
</evidence>
<keyword evidence="2" id="KW-1185">Reference proteome</keyword>
<sequence length="148" mass="17142">MWIVFAGLLFCHGSEKPEKLTFLNNEQNGMFRLQSFVHGRMEIGSNIHNYEFTIKQSENVRGVFQIDSTNPDLRVRLTKKEFPLDTKMECTNTNSGNTYSCKIEINSLEKGRYLLSVYRKNYENESNFNLFAGIFGIGYIDVESTTDR</sequence>
<dbReference type="EMBL" id="NPDS01000001">
    <property type="protein sequence ID" value="PJZ59343.1"/>
    <property type="molecule type" value="Genomic_DNA"/>
</dbReference>
<dbReference type="NCBIfam" id="NF047554">
    <property type="entry name" value="LIC_10463_fam"/>
    <property type="match status" value="1"/>
</dbReference>
<reference evidence="1 2" key="1">
    <citation type="submission" date="2017-07" db="EMBL/GenBank/DDBJ databases">
        <title>Leptospira spp. isolated from tropical soils.</title>
        <authorList>
            <person name="Thibeaux R."/>
            <person name="Iraola G."/>
            <person name="Ferres I."/>
            <person name="Bierque E."/>
            <person name="Girault D."/>
            <person name="Soupe-Gilbert M.-E."/>
            <person name="Picardeau M."/>
            <person name="Goarant C."/>
        </authorList>
    </citation>
    <scope>NUCLEOTIDE SEQUENCE [LARGE SCALE GENOMIC DNA]</scope>
    <source>
        <strain evidence="1 2">FH4-C-A1</strain>
    </source>
</reference>
<proteinExistence type="predicted"/>
<evidence type="ECO:0000313" key="1">
    <source>
        <dbReference type="EMBL" id="PJZ59343.1"/>
    </source>
</evidence>
<protein>
    <recommendedName>
        <fullName evidence="3">DUF3244 domain-containing protein</fullName>
    </recommendedName>
</protein>